<organism evidence="2 3">
    <name type="scientific">Methylobacterium gnaphalii</name>
    <dbReference type="NCBI Taxonomy" id="1010610"/>
    <lineage>
        <taxon>Bacteria</taxon>
        <taxon>Pseudomonadati</taxon>
        <taxon>Pseudomonadota</taxon>
        <taxon>Alphaproteobacteria</taxon>
        <taxon>Hyphomicrobiales</taxon>
        <taxon>Methylobacteriaceae</taxon>
        <taxon>Methylobacterium</taxon>
    </lineage>
</organism>
<dbReference type="SUPFAM" id="SSF46955">
    <property type="entry name" value="Putative DNA-binding domain"/>
    <property type="match status" value="1"/>
</dbReference>
<proteinExistence type="predicted"/>
<reference evidence="2 3" key="1">
    <citation type="submission" date="2019-07" db="EMBL/GenBank/DDBJ databases">
        <title>Whole genome shotgun sequence of Methylobacterium gnaphalii NBRC 107716.</title>
        <authorList>
            <person name="Hosoyama A."/>
            <person name="Uohara A."/>
            <person name="Ohji S."/>
            <person name="Ichikawa N."/>
        </authorList>
    </citation>
    <scope>NUCLEOTIDE SEQUENCE [LARGE SCALE GENOMIC DNA]</scope>
    <source>
        <strain evidence="2 3">NBRC 107716</strain>
    </source>
</reference>
<dbReference type="AlphaFoldDB" id="A0A512JHD6"/>
<evidence type="ECO:0000313" key="2">
    <source>
        <dbReference type="EMBL" id="GEP09282.1"/>
    </source>
</evidence>
<evidence type="ECO:0000259" key="1">
    <source>
        <dbReference type="SMART" id="SM00422"/>
    </source>
</evidence>
<dbReference type="Pfam" id="PF13411">
    <property type="entry name" value="MerR_1"/>
    <property type="match status" value="1"/>
</dbReference>
<dbReference type="RefSeq" id="WP_147045596.1">
    <property type="nucleotide sequence ID" value="NZ_BJZV01000004.1"/>
</dbReference>
<sequence>MNCAVRIPQPADCVSMVRHCNAPPGRHGSARSPGHLRLAQLSAISGVDLQTIDNWTDRGVWHRPADGRHRRFTFWDCLHIAIIREMASLGMHLSGHGAMLSDSLMECARLHVSWTKDTSCVPKRVALFALDDEAEWSMDWLTDDPGLPRSYVVLNLKAITEEVAQRYREHCTPI</sequence>
<evidence type="ECO:0000313" key="3">
    <source>
        <dbReference type="Proteomes" id="UP000321750"/>
    </source>
</evidence>
<comment type="caution">
    <text evidence="2">The sequence shown here is derived from an EMBL/GenBank/DDBJ whole genome shotgun (WGS) entry which is preliminary data.</text>
</comment>
<dbReference type="Gene3D" id="1.10.1660.10">
    <property type="match status" value="1"/>
</dbReference>
<keyword evidence="3" id="KW-1185">Reference proteome</keyword>
<dbReference type="OrthoDB" id="118340at2"/>
<feature type="domain" description="HTH merR-type" evidence="1">
    <location>
        <begin position="36"/>
        <end position="103"/>
    </location>
</feature>
<dbReference type="EMBL" id="BJZV01000004">
    <property type="protein sequence ID" value="GEP09282.1"/>
    <property type="molecule type" value="Genomic_DNA"/>
</dbReference>
<name>A0A512JHD6_9HYPH</name>
<dbReference type="GO" id="GO:0006355">
    <property type="term" value="P:regulation of DNA-templated transcription"/>
    <property type="evidence" value="ECO:0007669"/>
    <property type="project" value="InterPro"/>
</dbReference>
<dbReference type="GO" id="GO:0003677">
    <property type="term" value="F:DNA binding"/>
    <property type="evidence" value="ECO:0007669"/>
    <property type="project" value="InterPro"/>
</dbReference>
<gene>
    <name evidence="2" type="ORF">MGN01_11270</name>
</gene>
<accession>A0A512JHD6</accession>
<dbReference type="Proteomes" id="UP000321750">
    <property type="component" value="Unassembled WGS sequence"/>
</dbReference>
<dbReference type="SMART" id="SM00422">
    <property type="entry name" value="HTH_MERR"/>
    <property type="match status" value="1"/>
</dbReference>
<dbReference type="InterPro" id="IPR000551">
    <property type="entry name" value="MerR-type_HTH_dom"/>
</dbReference>
<protein>
    <recommendedName>
        <fullName evidence="1">HTH merR-type domain-containing protein</fullName>
    </recommendedName>
</protein>
<dbReference type="InterPro" id="IPR009061">
    <property type="entry name" value="DNA-bd_dom_put_sf"/>
</dbReference>